<feature type="transmembrane region" description="Helical" evidence="1">
    <location>
        <begin position="67"/>
        <end position="85"/>
    </location>
</feature>
<evidence type="ECO:0000313" key="3">
    <source>
        <dbReference type="Proteomes" id="UP000547674"/>
    </source>
</evidence>
<proteinExistence type="predicted"/>
<keyword evidence="1" id="KW-1133">Transmembrane helix</keyword>
<evidence type="ECO:0000313" key="2">
    <source>
        <dbReference type="EMBL" id="NNF08143.1"/>
    </source>
</evidence>
<accession>A0A7Y2EGU3</accession>
<dbReference type="InterPro" id="IPR007163">
    <property type="entry name" value="VCA0040-like"/>
</dbReference>
<dbReference type="AlphaFoldDB" id="A0A7Y2EGU3"/>
<dbReference type="PANTHER" id="PTHR37308:SF1">
    <property type="entry name" value="POLYPRENYL-PHOSPHATE TRANSPORTER"/>
    <property type="match status" value="1"/>
</dbReference>
<dbReference type="EMBL" id="JABDJR010000620">
    <property type="protein sequence ID" value="NNF08143.1"/>
    <property type="molecule type" value="Genomic_DNA"/>
</dbReference>
<feature type="transmembrane region" description="Helical" evidence="1">
    <location>
        <begin position="121"/>
        <end position="142"/>
    </location>
</feature>
<feature type="transmembrane region" description="Helical" evidence="1">
    <location>
        <begin position="281"/>
        <end position="298"/>
    </location>
</feature>
<feature type="transmembrane region" description="Helical" evidence="1">
    <location>
        <begin position="196"/>
        <end position="219"/>
    </location>
</feature>
<dbReference type="Proteomes" id="UP000547674">
    <property type="component" value="Unassembled WGS sequence"/>
</dbReference>
<keyword evidence="1" id="KW-0472">Membrane</keyword>
<name>A0A7Y2EGU3_UNCEI</name>
<feature type="transmembrane region" description="Helical" evidence="1">
    <location>
        <begin position="154"/>
        <end position="184"/>
    </location>
</feature>
<gene>
    <name evidence="2" type="ORF">HKN21_15370</name>
</gene>
<evidence type="ECO:0000256" key="1">
    <source>
        <dbReference type="SAM" id="Phobius"/>
    </source>
</evidence>
<protein>
    <submittedName>
        <fullName evidence="2">DUF368 domain-containing protein</fullName>
    </submittedName>
</protein>
<dbReference type="Pfam" id="PF04018">
    <property type="entry name" value="VCA0040-like"/>
    <property type="match status" value="1"/>
</dbReference>
<reference evidence="2 3" key="1">
    <citation type="submission" date="2020-03" db="EMBL/GenBank/DDBJ databases">
        <title>Metabolic flexibility allows generalist bacteria to become dominant in a frequently disturbed ecosystem.</title>
        <authorList>
            <person name="Chen Y.-J."/>
            <person name="Leung P.M."/>
            <person name="Bay S.K."/>
            <person name="Hugenholtz P."/>
            <person name="Kessler A.J."/>
            <person name="Shelley G."/>
            <person name="Waite D.W."/>
            <person name="Cook P.L."/>
            <person name="Greening C."/>
        </authorList>
    </citation>
    <scope>NUCLEOTIDE SEQUENCE [LARGE SCALE GENOMIC DNA]</scope>
    <source>
        <strain evidence="2">SS_bin_28</strain>
    </source>
</reference>
<feature type="transmembrane region" description="Helical" evidence="1">
    <location>
        <begin position="97"/>
        <end position="115"/>
    </location>
</feature>
<organism evidence="2 3">
    <name type="scientific">Eiseniibacteriota bacterium</name>
    <dbReference type="NCBI Taxonomy" id="2212470"/>
    <lineage>
        <taxon>Bacteria</taxon>
        <taxon>Candidatus Eiseniibacteriota</taxon>
    </lineage>
</organism>
<feature type="transmembrane region" description="Helical" evidence="1">
    <location>
        <begin position="226"/>
        <end position="244"/>
    </location>
</feature>
<feature type="transmembrane region" description="Helical" evidence="1">
    <location>
        <begin position="12"/>
        <end position="35"/>
    </location>
</feature>
<keyword evidence="1" id="KW-0812">Transmembrane</keyword>
<dbReference type="PANTHER" id="PTHR37308">
    <property type="entry name" value="INTEGRAL MEMBRANE PROTEIN"/>
    <property type="match status" value="1"/>
</dbReference>
<comment type="caution">
    <text evidence="2">The sequence shown here is derived from an EMBL/GenBank/DDBJ whole genome shotgun (WGS) entry which is preliminary data.</text>
</comment>
<sequence>MRQHVSVFLKGAAMGAANVIPGVSGGTIAFITGIYERLINALKSFDLEAVGHLFKGRFGAFAKHIDFGFLVALMVGVLVSVLSLAKLLEYLFIEHPVFLWAFFFGLILASVVFVAKTVDKWNAATIGMLILGIAIAAGIAFLKPAAENTHPIYMFACGIVAICSMIIPGLSGSFVLILMGNYMLVLGAISELDIKLLIPFGIGCVFGLLAFSHLLSYIFKRFKNGAVALLSGFIFGSLLIIWPWKNEVYLLDASGVPIIRKGEQVIQGYDWYLPSSLNQEVLIAIGLMVVGFVMVAAMERFAADNPKATS</sequence>